<dbReference type="Gene3D" id="1.10.510.10">
    <property type="entry name" value="Transferase(Phosphotransferase) domain 1"/>
    <property type="match status" value="1"/>
</dbReference>
<dbReference type="PANTHER" id="PTHR44167:SF24">
    <property type="entry name" value="SERINE_THREONINE-PROTEIN KINASE CHK2"/>
    <property type="match status" value="1"/>
</dbReference>
<dbReference type="InterPro" id="IPR000719">
    <property type="entry name" value="Prot_kinase_dom"/>
</dbReference>
<dbReference type="Pfam" id="PF00069">
    <property type="entry name" value="Pkinase"/>
    <property type="match status" value="1"/>
</dbReference>
<dbReference type="PROSITE" id="PS50011">
    <property type="entry name" value="PROTEIN_KINASE_DOM"/>
    <property type="match status" value="1"/>
</dbReference>
<dbReference type="EMBL" id="MFPS01000007">
    <property type="protein sequence ID" value="OGH59332.1"/>
    <property type="molecule type" value="Genomic_DNA"/>
</dbReference>
<dbReference type="PANTHER" id="PTHR44167">
    <property type="entry name" value="OVARIAN-SPECIFIC SERINE/THREONINE-PROTEIN KINASE LOK-RELATED"/>
    <property type="match status" value="1"/>
</dbReference>
<gene>
    <name evidence="2" type="ORF">A2725_00675</name>
</gene>
<dbReference type="AlphaFoldDB" id="A0A1F6LIU4"/>
<dbReference type="InterPro" id="IPR008271">
    <property type="entry name" value="Ser/Thr_kinase_AS"/>
</dbReference>
<sequence>MDKSKQSERDLSYLSGVGVDAPQKEDIKAVIRPLEYTEIEGEVENEEQLVDNIHKNEGKGEIKRDEFVILERKVESKLVGFDFYIARRQRSGKVFEPETVLVAKRNNREHYVQKLREDISDEYDILQEKDKLLTNKEIKVLDESIGVSETDAGDLLTKNDETIGIGSMSKISHTLLRGQSKFIPESTALREKIWHYGDEANEKEVCSIVGKLRDIDPDMWNYIVKPVDSVKGEIYSAVWELISSDKDGDLEVENLEKSLMSGDSISFQKKLVIIRQLFEALSTTAKLGVYHRDIKPANIVLTDEGIKLCDFGIMNFEKRYMDSKYLKKANNLPERFDANNTPPGYICGTAVYLHRRILSNSFPKGDREINNPRYDVYAASLTAIELITNGKTDFSAFLNQKLGISLGLILENSRYVAYVSRVLDKEISIYGQDSEFDKDKLSEFVGLLKKGLNNGSKETNTPIEKLLPNPDEFVNALKAMGVKDKV</sequence>
<dbReference type="SMART" id="SM00220">
    <property type="entry name" value="S_TKc"/>
    <property type="match status" value="1"/>
</dbReference>
<organism evidence="2 3">
    <name type="scientific">Candidatus Magasanikbacteria bacterium RIFCSPHIGHO2_01_FULL_33_34</name>
    <dbReference type="NCBI Taxonomy" id="1798671"/>
    <lineage>
        <taxon>Bacteria</taxon>
        <taxon>Candidatus Magasanikiibacteriota</taxon>
    </lineage>
</organism>
<protein>
    <recommendedName>
        <fullName evidence="1">Protein kinase domain-containing protein</fullName>
    </recommendedName>
</protein>
<dbReference type="Proteomes" id="UP000177067">
    <property type="component" value="Unassembled WGS sequence"/>
</dbReference>
<evidence type="ECO:0000313" key="2">
    <source>
        <dbReference type="EMBL" id="OGH59332.1"/>
    </source>
</evidence>
<name>A0A1F6LIU4_9BACT</name>
<evidence type="ECO:0000259" key="1">
    <source>
        <dbReference type="PROSITE" id="PS50011"/>
    </source>
</evidence>
<reference evidence="2 3" key="1">
    <citation type="journal article" date="2016" name="Nat. Commun.">
        <title>Thousands of microbial genomes shed light on interconnected biogeochemical processes in an aquifer system.</title>
        <authorList>
            <person name="Anantharaman K."/>
            <person name="Brown C.T."/>
            <person name="Hug L.A."/>
            <person name="Sharon I."/>
            <person name="Castelle C.J."/>
            <person name="Probst A.J."/>
            <person name="Thomas B.C."/>
            <person name="Singh A."/>
            <person name="Wilkins M.J."/>
            <person name="Karaoz U."/>
            <person name="Brodie E.L."/>
            <person name="Williams K.H."/>
            <person name="Hubbard S.S."/>
            <person name="Banfield J.F."/>
        </authorList>
    </citation>
    <scope>NUCLEOTIDE SEQUENCE [LARGE SCALE GENOMIC DNA]</scope>
</reference>
<dbReference type="SUPFAM" id="SSF56112">
    <property type="entry name" value="Protein kinase-like (PK-like)"/>
    <property type="match status" value="1"/>
</dbReference>
<dbReference type="PROSITE" id="PS00108">
    <property type="entry name" value="PROTEIN_KINASE_ST"/>
    <property type="match status" value="1"/>
</dbReference>
<dbReference type="GO" id="GO:0005524">
    <property type="term" value="F:ATP binding"/>
    <property type="evidence" value="ECO:0007669"/>
    <property type="project" value="InterPro"/>
</dbReference>
<feature type="domain" description="Protein kinase" evidence="1">
    <location>
        <begin position="157"/>
        <end position="486"/>
    </location>
</feature>
<proteinExistence type="predicted"/>
<dbReference type="GO" id="GO:0004674">
    <property type="term" value="F:protein serine/threonine kinase activity"/>
    <property type="evidence" value="ECO:0007669"/>
    <property type="project" value="TreeGrafter"/>
</dbReference>
<accession>A0A1F6LIU4</accession>
<comment type="caution">
    <text evidence="2">The sequence shown here is derived from an EMBL/GenBank/DDBJ whole genome shotgun (WGS) entry which is preliminary data.</text>
</comment>
<dbReference type="InterPro" id="IPR011009">
    <property type="entry name" value="Kinase-like_dom_sf"/>
</dbReference>
<evidence type="ECO:0000313" key="3">
    <source>
        <dbReference type="Proteomes" id="UP000177067"/>
    </source>
</evidence>